<accession>A0A7S8FDD9</accession>
<proteinExistence type="predicted"/>
<evidence type="ECO:0000259" key="1">
    <source>
        <dbReference type="Pfam" id="PF00534"/>
    </source>
</evidence>
<evidence type="ECO:0000313" key="3">
    <source>
        <dbReference type="EMBL" id="QPD03621.1"/>
    </source>
</evidence>
<dbReference type="InterPro" id="IPR001296">
    <property type="entry name" value="Glyco_trans_1"/>
</dbReference>
<dbReference type="SUPFAM" id="SSF53756">
    <property type="entry name" value="UDP-Glycosyltransferase/glycogen phosphorylase"/>
    <property type="match status" value="1"/>
</dbReference>
<feature type="domain" description="Glycosyltransferase subfamily 4-like N-terminal" evidence="2">
    <location>
        <begin position="28"/>
        <end position="183"/>
    </location>
</feature>
<dbReference type="Gene3D" id="3.40.50.2000">
    <property type="entry name" value="Glycogen Phosphorylase B"/>
    <property type="match status" value="2"/>
</dbReference>
<dbReference type="EMBL" id="CP047423">
    <property type="protein sequence ID" value="QPD03621.1"/>
    <property type="molecule type" value="Genomic_DNA"/>
</dbReference>
<dbReference type="KEGG" id="nkf:Nkreftii_001395"/>
<evidence type="ECO:0000259" key="2">
    <source>
        <dbReference type="Pfam" id="PF13579"/>
    </source>
</evidence>
<dbReference type="Pfam" id="PF00534">
    <property type="entry name" value="Glycos_transf_1"/>
    <property type="match status" value="1"/>
</dbReference>
<reference evidence="3 4" key="1">
    <citation type="journal article" date="2020" name="ISME J.">
        <title>Enrichment and physiological characterization of a novel comammox Nitrospira indicates ammonium inhibition of complete nitrification.</title>
        <authorList>
            <person name="Sakoula D."/>
            <person name="Koch H."/>
            <person name="Frank J."/>
            <person name="Jetten M.S.M."/>
            <person name="van Kessel M.A.H.J."/>
            <person name="Lucker S."/>
        </authorList>
    </citation>
    <scope>NUCLEOTIDE SEQUENCE [LARGE SCALE GENOMIC DNA]</scope>
    <source>
        <strain evidence="3">Comreactor17</strain>
    </source>
</reference>
<organism evidence="3 4">
    <name type="scientific">Candidatus Nitrospira kreftii</name>
    <dbReference type="NCBI Taxonomy" id="2652173"/>
    <lineage>
        <taxon>Bacteria</taxon>
        <taxon>Pseudomonadati</taxon>
        <taxon>Nitrospirota</taxon>
        <taxon>Nitrospiria</taxon>
        <taxon>Nitrospirales</taxon>
        <taxon>Nitrospiraceae</taxon>
        <taxon>Nitrospira</taxon>
    </lineage>
</organism>
<dbReference type="Proteomes" id="UP000593737">
    <property type="component" value="Chromosome"/>
</dbReference>
<evidence type="ECO:0000313" key="4">
    <source>
        <dbReference type="Proteomes" id="UP000593737"/>
    </source>
</evidence>
<dbReference type="Pfam" id="PF13579">
    <property type="entry name" value="Glyco_trans_4_4"/>
    <property type="match status" value="1"/>
</dbReference>
<dbReference type="InterPro" id="IPR028098">
    <property type="entry name" value="Glyco_trans_4-like_N"/>
</dbReference>
<sequence>MSDVFMAGNHHKQIECRLLYLVGQLSLGGLERQLVYLIQSMDRRRYKPVVVVWGNSPDDHYAGDLYALDVPVIRVGGNPTCLAKLRVLCSLVSMVRPEVIHSYTFYTNIAAWWAARGTGAIPIGSVRSNFILDRRQSGKVLWRLCARWPSAQIFNSFTGERNAKDVTVLFRALRRYVIHNGIDLNQFSLRPHPERGYILAVGSMFAGKRWDRLIRAATLLASKGLHFEVLHVGSGPLREELEMMVRNLHMEHLFRFLGARRDVPDLLAGAIFLVHTSEEEGCPNVIMEAMACGRAVVATDAGDTPYLVEDGKTGYVVPRGDEITLAERIASLLEDRELCRRMGDAGRIKAEQAFGLDRLRVETFAAYRAEGWED</sequence>
<dbReference type="AlphaFoldDB" id="A0A7S8FDD9"/>
<dbReference type="GO" id="GO:0016757">
    <property type="term" value="F:glycosyltransferase activity"/>
    <property type="evidence" value="ECO:0007669"/>
    <property type="project" value="TreeGrafter"/>
</dbReference>
<dbReference type="PANTHER" id="PTHR12526:SF638">
    <property type="entry name" value="SPORE COAT PROTEIN SA"/>
    <property type="match status" value="1"/>
</dbReference>
<evidence type="ECO:0008006" key="5">
    <source>
        <dbReference type="Google" id="ProtNLM"/>
    </source>
</evidence>
<protein>
    <recommendedName>
        <fullName evidence="5">Glycosyltransferase</fullName>
    </recommendedName>
</protein>
<feature type="domain" description="Glycosyl transferase family 1" evidence="1">
    <location>
        <begin position="187"/>
        <end position="347"/>
    </location>
</feature>
<gene>
    <name evidence="3" type="ORF">Nkreftii_001395</name>
</gene>
<dbReference type="PANTHER" id="PTHR12526">
    <property type="entry name" value="GLYCOSYLTRANSFERASE"/>
    <property type="match status" value="1"/>
</dbReference>
<name>A0A7S8FDD9_9BACT</name>